<evidence type="ECO:0000256" key="2">
    <source>
        <dbReference type="SAM" id="SignalP"/>
    </source>
</evidence>
<dbReference type="AlphaFoldDB" id="A0A143PST5"/>
<evidence type="ECO:0000313" key="4">
    <source>
        <dbReference type="Proteomes" id="UP000076079"/>
    </source>
</evidence>
<feature type="signal peptide" evidence="2">
    <location>
        <begin position="1"/>
        <end position="35"/>
    </location>
</feature>
<feature type="region of interest" description="Disordered" evidence="1">
    <location>
        <begin position="41"/>
        <end position="66"/>
    </location>
</feature>
<name>A0A143PST5_LUTPR</name>
<gene>
    <name evidence="3" type="ORF">LuPra_04470</name>
</gene>
<dbReference type="EMBL" id="CP015136">
    <property type="protein sequence ID" value="AMY11223.1"/>
    <property type="molecule type" value="Genomic_DNA"/>
</dbReference>
<sequence precursor="true">MRSMMEARAVRRAGAQAAVAAAVMVFSSLVGSASAHTVLQAPATQPAPAQPAQPAEQPAAPAAPAKPQLTFDNADAVVWFYAVKGDSGAKFEEFFGRVKEAMSKSTNPERKAQAAGMRLMKSTSPAADGTINYVLLVSPIAKGQEYSPGMLLFEVFPTEAKTLVDQLQSYINDKGLNAAVPLANVMTLGQ</sequence>
<protein>
    <submittedName>
        <fullName evidence="3">Uncharacterized protein</fullName>
    </submittedName>
</protein>
<dbReference type="KEGG" id="abac:LuPra_04470"/>
<dbReference type="RefSeq" id="WP_110172789.1">
    <property type="nucleotide sequence ID" value="NZ_CP015136.1"/>
</dbReference>
<proteinExistence type="predicted"/>
<dbReference type="Proteomes" id="UP000076079">
    <property type="component" value="Chromosome"/>
</dbReference>
<evidence type="ECO:0000313" key="3">
    <source>
        <dbReference type="EMBL" id="AMY11223.1"/>
    </source>
</evidence>
<reference evidence="3 4" key="1">
    <citation type="journal article" date="2016" name="Genome Announc.">
        <title>First Complete Genome Sequence of a Subdivision 6 Acidobacterium Strain.</title>
        <authorList>
            <person name="Huang S."/>
            <person name="Vieira S."/>
            <person name="Bunk B."/>
            <person name="Riedel T."/>
            <person name="Sproer C."/>
            <person name="Overmann J."/>
        </authorList>
    </citation>
    <scope>NUCLEOTIDE SEQUENCE [LARGE SCALE GENOMIC DNA]</scope>
    <source>
        <strain evidence="4">DSM 100886 HEG_-6_39</strain>
    </source>
</reference>
<keyword evidence="4" id="KW-1185">Reference proteome</keyword>
<dbReference type="STRING" id="1855912.LuPra_04470"/>
<reference evidence="4" key="2">
    <citation type="submission" date="2016-04" db="EMBL/GenBank/DDBJ databases">
        <title>First Complete Genome Sequence of a Subdivision 6 Acidobacterium.</title>
        <authorList>
            <person name="Huang S."/>
            <person name="Vieira S."/>
            <person name="Bunk B."/>
            <person name="Riedel T."/>
            <person name="Sproeer C."/>
            <person name="Overmann J."/>
        </authorList>
    </citation>
    <scope>NUCLEOTIDE SEQUENCE [LARGE SCALE GENOMIC DNA]</scope>
    <source>
        <strain evidence="4">DSM 100886 HEG_-6_39</strain>
    </source>
</reference>
<evidence type="ECO:0000256" key="1">
    <source>
        <dbReference type="SAM" id="MobiDB-lite"/>
    </source>
</evidence>
<organism evidence="3 4">
    <name type="scientific">Luteitalea pratensis</name>
    <dbReference type="NCBI Taxonomy" id="1855912"/>
    <lineage>
        <taxon>Bacteria</taxon>
        <taxon>Pseudomonadati</taxon>
        <taxon>Acidobacteriota</taxon>
        <taxon>Vicinamibacteria</taxon>
        <taxon>Vicinamibacterales</taxon>
        <taxon>Vicinamibacteraceae</taxon>
        <taxon>Luteitalea</taxon>
    </lineage>
</organism>
<feature type="chain" id="PRO_5007511892" evidence="2">
    <location>
        <begin position="36"/>
        <end position="190"/>
    </location>
</feature>
<keyword evidence="2" id="KW-0732">Signal</keyword>
<accession>A0A143PST5</accession>